<evidence type="ECO:0000313" key="6">
    <source>
        <dbReference type="Proteomes" id="UP000319578"/>
    </source>
</evidence>
<keyword evidence="6" id="KW-1185">Reference proteome</keyword>
<feature type="domain" description="YcdB/YcdC repeated" evidence="2">
    <location>
        <begin position="336"/>
        <end position="479"/>
    </location>
</feature>
<evidence type="ECO:0000256" key="1">
    <source>
        <dbReference type="SAM" id="SignalP"/>
    </source>
</evidence>
<name>A0A0K9Z1N7_9BACL</name>
<evidence type="ECO:0000259" key="2">
    <source>
        <dbReference type="Pfam" id="PF16244"/>
    </source>
</evidence>
<keyword evidence="1" id="KW-0732">Signal</keyword>
<reference evidence="3 6" key="3">
    <citation type="submission" date="2019-06" db="EMBL/GenBank/DDBJ databases">
        <title>Whole genome shotgun sequence of Brevibacillus reuszeri NBRC 15719.</title>
        <authorList>
            <person name="Hosoyama A."/>
            <person name="Uohara A."/>
            <person name="Ohji S."/>
            <person name="Ichikawa N."/>
        </authorList>
    </citation>
    <scope>NUCLEOTIDE SEQUENCE [LARGE SCALE GENOMIC DNA]</scope>
    <source>
        <strain evidence="3 6">NBRC 15719</strain>
    </source>
</reference>
<dbReference type="EMBL" id="BJON01000006">
    <property type="protein sequence ID" value="GED68043.1"/>
    <property type="molecule type" value="Genomic_DNA"/>
</dbReference>
<protein>
    <recommendedName>
        <fullName evidence="2">YcdB/YcdC repeated domain-containing protein</fullName>
    </recommendedName>
</protein>
<feature type="signal peptide" evidence="1">
    <location>
        <begin position="1"/>
        <end position="27"/>
    </location>
</feature>
<sequence length="553" mass="62459">MKQMMRSTAMLLAAATILSGVQGRSIAASPETLAQVTGTFESYASYDLPTSAVKVVATLEKFIPRLKALTVRTVDQSDDGKSVYLTMEDPKNPESYASLEFDLGTGLLMGYQVPIQEAASGKRETYEFIQQRVDQLVMEIYGSEKRKMIGEPHYYSDEQDEQDEQDDPIDSEFTFHVSTEVFYPYLVNGLDLEGTDYGLLIQTEADGDIISISLNIPNLQGTNVPDPKGVLKQDVIKKQYFTPSSFDLGYFREGYAGTPELLYVLRSLPVFDATTGKAIDSMNGAVIEDNRRNSVNNKKITLTPQARPLIVNNELDASKILFTMFGVDTKEDYARYYKHEYRDELEYHWSNEFPNFGSSGVSVNPTTGQLISAGVVTQSPEIPVNLTRDEALKKAISFLEPYALTTSATMRVEIDERVRPIQLTNWMKEVEKKEKGDDKDLEQIYNFTFYELHNNVPVFNHYYNVNVNGASGKVEHFRTSLPMKEIALPDVKLAATEQQASEFFIKNVPLRLSYRWPTYYGVKGPELKLVYTLDDSKGWPYVDALSGTLKWDE</sequence>
<dbReference type="AlphaFoldDB" id="A0A0K9Z1N7"/>
<dbReference type="RefSeq" id="WP_049736604.1">
    <property type="nucleotide sequence ID" value="NZ_BJON01000006.1"/>
</dbReference>
<dbReference type="EMBL" id="LGIQ01000002">
    <property type="protein sequence ID" value="KNB74365.1"/>
    <property type="molecule type" value="Genomic_DNA"/>
</dbReference>
<dbReference type="Proteomes" id="UP000319578">
    <property type="component" value="Unassembled WGS sequence"/>
</dbReference>
<dbReference type="OrthoDB" id="2471872at2"/>
<comment type="caution">
    <text evidence="4">The sequence shown here is derived from an EMBL/GenBank/DDBJ whole genome shotgun (WGS) entry which is preliminary data.</text>
</comment>
<accession>A0A0K9Z1N7</accession>
<evidence type="ECO:0000313" key="3">
    <source>
        <dbReference type="EMBL" id="GED68043.1"/>
    </source>
</evidence>
<dbReference type="Proteomes" id="UP000036834">
    <property type="component" value="Unassembled WGS sequence"/>
</dbReference>
<proteinExistence type="predicted"/>
<reference evidence="5" key="1">
    <citation type="submission" date="2015-07" db="EMBL/GenBank/DDBJ databases">
        <title>Genome sequencing project for genomic taxonomy and phylogenomics of Bacillus-like bacteria.</title>
        <authorList>
            <person name="Liu B."/>
            <person name="Wang J."/>
            <person name="Zhu Y."/>
            <person name="Liu G."/>
            <person name="Chen Q."/>
            <person name="Chen Z."/>
            <person name="Lan J."/>
            <person name="Che J."/>
            <person name="Ge C."/>
            <person name="Shi H."/>
            <person name="Pan Z."/>
            <person name="Liu X."/>
        </authorList>
    </citation>
    <scope>NUCLEOTIDE SEQUENCE [LARGE SCALE GENOMIC DNA]</scope>
    <source>
        <strain evidence="5">DSM 9887</strain>
    </source>
</reference>
<dbReference type="InterPro" id="IPR032599">
    <property type="entry name" value="YcdB/YcdC_rep_domain"/>
</dbReference>
<reference evidence="4" key="2">
    <citation type="submission" date="2015-07" db="EMBL/GenBank/DDBJ databases">
        <title>MeaNS - Measles Nucleotide Surveillance Program.</title>
        <authorList>
            <person name="Tran T."/>
            <person name="Druce J."/>
        </authorList>
    </citation>
    <scope>NUCLEOTIDE SEQUENCE</scope>
    <source>
        <strain evidence="4">DSM 9887</strain>
    </source>
</reference>
<dbReference type="Pfam" id="PF16244">
    <property type="entry name" value="DUF4901"/>
    <property type="match status" value="1"/>
</dbReference>
<evidence type="ECO:0000313" key="5">
    <source>
        <dbReference type="Proteomes" id="UP000036834"/>
    </source>
</evidence>
<organism evidence="4 5">
    <name type="scientific">Brevibacillus reuszeri</name>
    <dbReference type="NCBI Taxonomy" id="54915"/>
    <lineage>
        <taxon>Bacteria</taxon>
        <taxon>Bacillati</taxon>
        <taxon>Bacillota</taxon>
        <taxon>Bacilli</taxon>
        <taxon>Bacillales</taxon>
        <taxon>Paenibacillaceae</taxon>
        <taxon>Brevibacillus</taxon>
    </lineage>
</organism>
<evidence type="ECO:0000313" key="4">
    <source>
        <dbReference type="EMBL" id="KNB74365.1"/>
    </source>
</evidence>
<dbReference type="PATRIC" id="fig|54915.3.peg.5401"/>
<feature type="chain" id="PRO_5005533769" description="YcdB/YcdC repeated domain-containing protein" evidence="1">
    <location>
        <begin position="28"/>
        <end position="553"/>
    </location>
</feature>
<gene>
    <name evidence="4" type="ORF">ADS79_01275</name>
    <name evidence="3" type="ORF">BRE01_17450</name>
</gene>